<feature type="domain" description="Response regulatory" evidence="3">
    <location>
        <begin position="56"/>
        <end position="195"/>
    </location>
</feature>
<dbReference type="EMBL" id="HBER01049166">
    <property type="protein sequence ID" value="CAD8549376.1"/>
    <property type="molecule type" value="Transcribed_RNA"/>
</dbReference>
<dbReference type="InterPro" id="IPR052048">
    <property type="entry name" value="ST_Response_Regulator"/>
</dbReference>
<dbReference type="InterPro" id="IPR001789">
    <property type="entry name" value="Sig_transdc_resp-reg_receiver"/>
</dbReference>
<dbReference type="PANTHER" id="PTHR43228">
    <property type="entry name" value="TWO-COMPONENT RESPONSE REGULATOR"/>
    <property type="match status" value="1"/>
</dbReference>
<accession>A0A7S0JEN0</accession>
<dbReference type="AlphaFoldDB" id="A0A7S0JEN0"/>
<dbReference type="InterPro" id="IPR011006">
    <property type="entry name" value="CheY-like_superfamily"/>
</dbReference>
<sequence>MEQPSMPPTPFSMSTLPPGSMLDNMMGGSRPSASRCAPLALPAFARGKHTQVQAVRVLLVQSSQSTRDSLLSGISHIERTTEEFGLNFPLEVSCAATGEEAWDLLTSARRFDIALVEIGLPGISGLDLAWCYQQSVGTRTDAFDMAPTVMVACTSESAELPEREANKVLYEAGMQDVMTVPVNTATLRHMLHKWLPRRSRAGSEWNLASLAQHRGLLSSRVLHVESCAVTAAATSCLLQELGMWIDTAEDGEAAMSLLSGGRSFDLVIVEVNLPGMSGYALCSWYKEFCRQHSQRAPPFVAVTAEPDEETCRSFDIDRCLPKPLTSQCAKRELQAWLALTQLQPRRREEPTLISVQPSPTQDNSMLLQTPHMAFSKDSLPPAWQLLPPWSPQQSTQTQQVAQPHIQRRLSDERQKTAKLQKQAAGLWARRA</sequence>
<dbReference type="PANTHER" id="PTHR43228:SF1">
    <property type="entry name" value="TWO-COMPONENT RESPONSE REGULATOR ARR22"/>
    <property type="match status" value="1"/>
</dbReference>
<feature type="region of interest" description="Disordered" evidence="2">
    <location>
        <begin position="1"/>
        <end position="30"/>
    </location>
</feature>
<dbReference type="SMART" id="SM00448">
    <property type="entry name" value="REC"/>
    <property type="match status" value="2"/>
</dbReference>
<organism evidence="4">
    <name type="scientific">Calcidiscus leptoporus</name>
    <dbReference type="NCBI Taxonomy" id="127549"/>
    <lineage>
        <taxon>Eukaryota</taxon>
        <taxon>Haptista</taxon>
        <taxon>Haptophyta</taxon>
        <taxon>Prymnesiophyceae</taxon>
        <taxon>Coccolithales</taxon>
        <taxon>Calcidiscaceae</taxon>
        <taxon>Calcidiscus</taxon>
    </lineage>
</organism>
<evidence type="ECO:0000256" key="1">
    <source>
        <dbReference type="PROSITE-ProRule" id="PRU00169"/>
    </source>
</evidence>
<protein>
    <recommendedName>
        <fullName evidence="3">Response regulatory domain-containing protein</fullName>
    </recommendedName>
</protein>
<gene>
    <name evidence="4" type="ORF">CLEP1334_LOCUS24666</name>
</gene>
<proteinExistence type="predicted"/>
<dbReference type="Pfam" id="PF00072">
    <property type="entry name" value="Response_reg"/>
    <property type="match status" value="1"/>
</dbReference>
<dbReference type="PROSITE" id="PS50110">
    <property type="entry name" value="RESPONSE_REGULATORY"/>
    <property type="match status" value="2"/>
</dbReference>
<feature type="compositionally biased region" description="Low complexity" evidence="2">
    <location>
        <begin position="390"/>
        <end position="403"/>
    </location>
</feature>
<dbReference type="GO" id="GO:0000160">
    <property type="term" value="P:phosphorelay signal transduction system"/>
    <property type="evidence" value="ECO:0007669"/>
    <property type="project" value="InterPro"/>
</dbReference>
<evidence type="ECO:0000259" key="3">
    <source>
        <dbReference type="PROSITE" id="PS50110"/>
    </source>
</evidence>
<comment type="caution">
    <text evidence="1">Lacks conserved residue(s) required for the propagation of feature annotation.</text>
</comment>
<name>A0A7S0JEN0_9EUKA</name>
<evidence type="ECO:0000256" key="2">
    <source>
        <dbReference type="SAM" id="MobiDB-lite"/>
    </source>
</evidence>
<reference evidence="4" key="1">
    <citation type="submission" date="2021-01" db="EMBL/GenBank/DDBJ databases">
        <authorList>
            <person name="Corre E."/>
            <person name="Pelletier E."/>
            <person name="Niang G."/>
            <person name="Scheremetjew M."/>
            <person name="Finn R."/>
            <person name="Kale V."/>
            <person name="Holt S."/>
            <person name="Cochrane G."/>
            <person name="Meng A."/>
            <person name="Brown T."/>
            <person name="Cohen L."/>
        </authorList>
    </citation>
    <scope>NUCLEOTIDE SEQUENCE</scope>
    <source>
        <strain evidence="4">RCC1130</strain>
    </source>
</reference>
<dbReference type="CDD" id="cd17546">
    <property type="entry name" value="REC_hyHK_CKI1_RcsC-like"/>
    <property type="match status" value="1"/>
</dbReference>
<dbReference type="SUPFAM" id="SSF52172">
    <property type="entry name" value="CheY-like"/>
    <property type="match status" value="2"/>
</dbReference>
<feature type="compositionally biased region" description="Pro residues" evidence="2">
    <location>
        <begin position="1"/>
        <end position="10"/>
    </location>
</feature>
<evidence type="ECO:0000313" key="4">
    <source>
        <dbReference type="EMBL" id="CAD8549376.1"/>
    </source>
</evidence>
<feature type="domain" description="Response regulatory" evidence="3">
    <location>
        <begin position="220"/>
        <end position="337"/>
    </location>
</feature>
<dbReference type="Gene3D" id="3.40.50.2300">
    <property type="match status" value="2"/>
</dbReference>
<feature type="region of interest" description="Disordered" evidence="2">
    <location>
        <begin position="390"/>
        <end position="431"/>
    </location>
</feature>